<dbReference type="Pfam" id="PF14223">
    <property type="entry name" value="Retrotran_gag_2"/>
    <property type="match status" value="1"/>
</dbReference>
<accession>A0AAD5JED5</accession>
<feature type="compositionally biased region" description="Acidic residues" evidence="2">
    <location>
        <begin position="365"/>
        <end position="388"/>
    </location>
</feature>
<proteinExistence type="predicted"/>
<keyword evidence="1" id="KW-0862">Zinc</keyword>
<dbReference type="SUPFAM" id="SSF57756">
    <property type="entry name" value="Retrovirus zinc finger-like domains"/>
    <property type="match status" value="1"/>
</dbReference>
<evidence type="ECO:0000313" key="4">
    <source>
        <dbReference type="EMBL" id="KAI9196410.1"/>
    </source>
</evidence>
<dbReference type="Gene3D" id="4.10.60.10">
    <property type="entry name" value="Zinc finger, CCHC-type"/>
    <property type="match status" value="1"/>
</dbReference>
<dbReference type="Proteomes" id="UP001064489">
    <property type="component" value="Chromosome 1"/>
</dbReference>
<dbReference type="PROSITE" id="PS50158">
    <property type="entry name" value="ZF_CCHC"/>
    <property type="match status" value="1"/>
</dbReference>
<dbReference type="EMBL" id="JAJSOW010000003">
    <property type="protein sequence ID" value="KAI9196410.1"/>
    <property type="molecule type" value="Genomic_DNA"/>
</dbReference>
<keyword evidence="1" id="KW-0863">Zinc-finger</keyword>
<evidence type="ECO:0000256" key="1">
    <source>
        <dbReference type="PROSITE-ProRule" id="PRU00047"/>
    </source>
</evidence>
<name>A0AAD5JED5_ACENE</name>
<feature type="region of interest" description="Disordered" evidence="2">
    <location>
        <begin position="365"/>
        <end position="410"/>
    </location>
</feature>
<organism evidence="4 5">
    <name type="scientific">Acer negundo</name>
    <name type="common">Box elder</name>
    <dbReference type="NCBI Taxonomy" id="4023"/>
    <lineage>
        <taxon>Eukaryota</taxon>
        <taxon>Viridiplantae</taxon>
        <taxon>Streptophyta</taxon>
        <taxon>Embryophyta</taxon>
        <taxon>Tracheophyta</taxon>
        <taxon>Spermatophyta</taxon>
        <taxon>Magnoliopsida</taxon>
        <taxon>eudicotyledons</taxon>
        <taxon>Gunneridae</taxon>
        <taxon>Pentapetalae</taxon>
        <taxon>rosids</taxon>
        <taxon>malvids</taxon>
        <taxon>Sapindales</taxon>
        <taxon>Sapindaceae</taxon>
        <taxon>Hippocastanoideae</taxon>
        <taxon>Acereae</taxon>
        <taxon>Acer</taxon>
    </lineage>
</organism>
<dbReference type="Pfam" id="PF22936">
    <property type="entry name" value="Pol_BBD"/>
    <property type="match status" value="1"/>
</dbReference>
<dbReference type="AlphaFoldDB" id="A0AAD5JED5"/>
<gene>
    <name evidence="4" type="ORF">LWI28_023709</name>
</gene>
<evidence type="ECO:0000313" key="5">
    <source>
        <dbReference type="Proteomes" id="UP001064489"/>
    </source>
</evidence>
<evidence type="ECO:0000259" key="3">
    <source>
        <dbReference type="PROSITE" id="PS50158"/>
    </source>
</evidence>
<protein>
    <recommendedName>
        <fullName evidence="3">CCHC-type domain-containing protein</fullName>
    </recommendedName>
</protein>
<sequence length="573" mass="65336">MANNGKNEGNSNFIQPSIPRFDGHYDHWSMLMENFLRSKEFWSLVETGYVEPEAGAAVTEAQRKRLEELKLKDLKVKNYLFQAINRTILETILEKNTSKQIWDSMKRKYEGNARVKRSILQALRKEFETLEMKTGGGRGRGQQAFDKTIVECYRCHKLGHFQYECPNLDKEANYAELDEEEEILLMSHVELNKARREDAWFLDSGCSNHMCGDKAIFCELNEGFRQLVKLGNNTRMIVLRKGNVKLYLDGFHRVVTDVFYVPELKNNLLSVGQLQENGLTILIKTGMCKIYHPIRGLIIQTRMTANRMFVLLARAQVKEASCFHAPAQDLSHLWHCRDVIFEEEKQWDWDTSYMEQLLMDLEWGEEESGTDEDEANGSEGNETSENDTEGSGNASSNTTSEDDVNPNERREIHAPVWMRDYVSGEGLSEEENELNMALVAPSDPLNYEEAVKSSKWRQAMDAEIRYGRVIGDVYGYWKCGKVIWIGMQYSGIWESVFIKDYVSGGKSMMEIAAIDCVAIHVAIGEIEVFLASSGQPIKVTSGRPILQFWLGLVGSMESSDVSLGGYFNLSLVL</sequence>
<evidence type="ECO:0000256" key="2">
    <source>
        <dbReference type="SAM" id="MobiDB-lite"/>
    </source>
</evidence>
<keyword evidence="1" id="KW-0479">Metal-binding</keyword>
<dbReference type="InterPro" id="IPR054722">
    <property type="entry name" value="PolX-like_BBD"/>
</dbReference>
<dbReference type="GO" id="GO:0003676">
    <property type="term" value="F:nucleic acid binding"/>
    <property type="evidence" value="ECO:0007669"/>
    <property type="project" value="InterPro"/>
</dbReference>
<dbReference type="InterPro" id="IPR036875">
    <property type="entry name" value="Znf_CCHC_sf"/>
</dbReference>
<dbReference type="SMART" id="SM00343">
    <property type="entry name" value="ZnF_C2HC"/>
    <property type="match status" value="1"/>
</dbReference>
<dbReference type="InterPro" id="IPR001878">
    <property type="entry name" value="Znf_CCHC"/>
</dbReference>
<dbReference type="GO" id="GO:0008270">
    <property type="term" value="F:zinc ion binding"/>
    <property type="evidence" value="ECO:0007669"/>
    <property type="project" value="UniProtKB-KW"/>
</dbReference>
<dbReference type="PANTHER" id="PTHR35317:SF37">
    <property type="entry name" value="DUF4219 DOMAIN-CONTAINING PROTEIN"/>
    <property type="match status" value="1"/>
</dbReference>
<comment type="caution">
    <text evidence="4">The sequence shown here is derived from an EMBL/GenBank/DDBJ whole genome shotgun (WGS) entry which is preliminary data.</text>
</comment>
<keyword evidence="5" id="KW-1185">Reference proteome</keyword>
<reference evidence="4" key="2">
    <citation type="submission" date="2023-02" db="EMBL/GenBank/DDBJ databases">
        <authorList>
            <person name="Swenson N.G."/>
            <person name="Wegrzyn J.L."/>
            <person name="Mcevoy S.L."/>
        </authorList>
    </citation>
    <scope>NUCLEOTIDE SEQUENCE</scope>
    <source>
        <strain evidence="4">91603</strain>
        <tissue evidence="4">Leaf</tissue>
    </source>
</reference>
<feature type="domain" description="CCHC-type" evidence="3">
    <location>
        <begin position="152"/>
        <end position="167"/>
    </location>
</feature>
<feature type="compositionally biased region" description="Polar residues" evidence="2">
    <location>
        <begin position="389"/>
        <end position="399"/>
    </location>
</feature>
<dbReference type="PANTHER" id="PTHR35317">
    <property type="entry name" value="OS04G0629600 PROTEIN"/>
    <property type="match status" value="1"/>
</dbReference>
<reference evidence="4" key="1">
    <citation type="journal article" date="2022" name="Plant J.">
        <title>Strategies of tolerance reflected in two North American maple genomes.</title>
        <authorList>
            <person name="McEvoy S.L."/>
            <person name="Sezen U.U."/>
            <person name="Trouern-Trend A."/>
            <person name="McMahon S.M."/>
            <person name="Schaberg P.G."/>
            <person name="Yang J."/>
            <person name="Wegrzyn J.L."/>
            <person name="Swenson N.G."/>
        </authorList>
    </citation>
    <scope>NUCLEOTIDE SEQUENCE</scope>
    <source>
        <strain evidence="4">91603</strain>
    </source>
</reference>